<evidence type="ECO:0000313" key="2">
    <source>
        <dbReference type="Proteomes" id="UP000265100"/>
    </source>
</evidence>
<reference evidence="1" key="3">
    <citation type="submission" date="2025-09" db="UniProtKB">
        <authorList>
            <consortium name="Ensembl"/>
        </authorList>
    </citation>
    <scope>IDENTIFICATION</scope>
</reference>
<organism evidence="1 2">
    <name type="scientific">Astatotilapia calliptera</name>
    <name type="common">Eastern happy</name>
    <name type="synonym">Chromis callipterus</name>
    <dbReference type="NCBI Taxonomy" id="8154"/>
    <lineage>
        <taxon>Eukaryota</taxon>
        <taxon>Metazoa</taxon>
        <taxon>Chordata</taxon>
        <taxon>Craniata</taxon>
        <taxon>Vertebrata</taxon>
        <taxon>Euteleostomi</taxon>
        <taxon>Actinopterygii</taxon>
        <taxon>Neopterygii</taxon>
        <taxon>Teleostei</taxon>
        <taxon>Neoteleostei</taxon>
        <taxon>Acanthomorphata</taxon>
        <taxon>Ovalentaria</taxon>
        <taxon>Cichlomorphae</taxon>
        <taxon>Cichliformes</taxon>
        <taxon>Cichlidae</taxon>
        <taxon>African cichlids</taxon>
        <taxon>Pseudocrenilabrinae</taxon>
        <taxon>Haplochromini</taxon>
        <taxon>Astatotilapia</taxon>
    </lineage>
</organism>
<proteinExistence type="predicted"/>
<evidence type="ECO:0008006" key="3">
    <source>
        <dbReference type="Google" id="ProtNLM"/>
    </source>
</evidence>
<keyword evidence="2" id="KW-1185">Reference proteome</keyword>
<dbReference type="GeneTree" id="ENSGT00950000182912"/>
<accession>A0AAX7UTP9</accession>
<sequence length="517" mass="58224">MMAEPVKLRIILGSNNTEKLTIASGMPKSVEDLSDESKRQFDIQGDIRLQYMDSDFDNEFINLKRMDDIQDKSTVKVICLTDASDFGEVGMNQSGEETSLSSSDTLLLSSSDSETARSQWPAEFQIPKFPYDVEMQLQSANQAFISNGILLNPGHKLKSDILEALAEKIMTFKAYPSNLEIESVAEALIKAHPCLREQGSFSGFYGWKISLKYKMANYRTKLRNLGCPEVSINSLKHKPTDRCHPAYAVKKPRKAEVNFCPPYPAGETQDSLERERLALLTEVKKKHNEIVIKEKMARTFAYRRQELVKNNPMIADFKIRWPGLFSVAEVEAEFVRITTAPLVPRFLAQLDQYTDQLIKVFKNKGGAAGRKIRQILAPATQNETIEKRRECVLRALPLYLNEDPSILFKEYLDSDATAVQRELEQITLGIFTISVEGGDASTPPADVGITIEGVEVLHDLGDMASACAVLMGVIYALNLSYPRELKAFFEVLQKVFLHLDASRLSTKVQMLKNKLYE</sequence>
<reference evidence="1" key="2">
    <citation type="submission" date="2025-08" db="UniProtKB">
        <authorList>
            <consortium name="Ensembl"/>
        </authorList>
    </citation>
    <scope>IDENTIFICATION</scope>
</reference>
<protein>
    <recommendedName>
        <fullName evidence="3">Sterile alpha motif domain-containing protein 3-like</fullName>
    </recommendedName>
</protein>
<dbReference type="AlphaFoldDB" id="A0AAX7UTP9"/>
<dbReference type="PANTHER" id="PTHR31025">
    <property type="entry name" value="SI:CH211-196P9.1-RELATED"/>
    <property type="match status" value="1"/>
</dbReference>
<evidence type="ECO:0000313" key="1">
    <source>
        <dbReference type="Ensembl" id="ENSACLP00000072555.1"/>
    </source>
</evidence>
<dbReference type="Proteomes" id="UP000265100">
    <property type="component" value="Chromosome 5"/>
</dbReference>
<reference evidence="1" key="1">
    <citation type="submission" date="2018-05" db="EMBL/GenBank/DDBJ databases">
        <authorList>
            <person name="Datahose"/>
        </authorList>
    </citation>
    <scope>NUCLEOTIDE SEQUENCE</scope>
</reference>
<name>A0AAX7UTP9_ASTCA</name>
<dbReference type="Ensembl" id="ENSACLT00000076568.1">
    <property type="protein sequence ID" value="ENSACLP00000072555.1"/>
    <property type="gene ID" value="ENSACLG00000036191.1"/>
</dbReference>
<dbReference type="PANTHER" id="PTHR31025:SF27">
    <property type="entry name" value="SI:CH211-193K19.2-RELATED"/>
    <property type="match status" value="1"/>
</dbReference>
<gene>
    <name evidence="1" type="primary">VIPAS39</name>
</gene>